<accession>A0A7H1MX55</accession>
<proteinExistence type="predicted"/>
<dbReference type="EMBL" id="CP053923">
    <property type="protein sequence ID" value="QNT68041.1"/>
    <property type="molecule type" value="Genomic_DNA"/>
</dbReference>
<organism evidence="1 2">
    <name type="scientific">Defluviicoccus vanus</name>
    <dbReference type="NCBI Taxonomy" id="111831"/>
    <lineage>
        <taxon>Bacteria</taxon>
        <taxon>Pseudomonadati</taxon>
        <taxon>Pseudomonadota</taxon>
        <taxon>Alphaproteobacteria</taxon>
        <taxon>Rhodospirillales</taxon>
        <taxon>Rhodospirillaceae</taxon>
        <taxon>Defluviicoccus</taxon>
    </lineage>
</organism>
<dbReference type="KEGG" id="dvn:HQ394_10005"/>
<dbReference type="Proteomes" id="UP000516369">
    <property type="component" value="Chromosome"/>
</dbReference>
<gene>
    <name evidence="1" type="ORF">HQ394_10005</name>
</gene>
<evidence type="ECO:0000313" key="2">
    <source>
        <dbReference type="Proteomes" id="UP000516369"/>
    </source>
</evidence>
<protein>
    <submittedName>
        <fullName evidence="1">Uncharacterized protein</fullName>
    </submittedName>
</protein>
<keyword evidence="2" id="KW-1185">Reference proteome</keyword>
<sequence length="77" mass="8731">MAARVAWKAGGTWRHLQRSSHQSYGLFMVALRMQQQTQEVQCVWMMRIDSQNAAIAAGGFLDVARLMGPHCGLEQRR</sequence>
<name>A0A7H1MX55_9PROT</name>
<dbReference type="AlphaFoldDB" id="A0A7H1MX55"/>
<evidence type="ECO:0000313" key="1">
    <source>
        <dbReference type="EMBL" id="QNT68041.1"/>
    </source>
</evidence>
<reference evidence="1 2" key="1">
    <citation type="submission" date="2020-05" db="EMBL/GenBank/DDBJ databases">
        <title>Complete closed genome sequence of Defluviicoccus vanus.</title>
        <authorList>
            <person name="Bessarab I."/>
            <person name="Arumugam K."/>
            <person name="Maszenan A.M."/>
            <person name="Seviour R.J."/>
            <person name="Williams R.B."/>
        </authorList>
    </citation>
    <scope>NUCLEOTIDE SEQUENCE [LARGE SCALE GENOMIC DNA]</scope>
    <source>
        <strain evidence="1 2">Ben 114</strain>
    </source>
</reference>